<comment type="caution">
    <text evidence="5">The sequence shown here is derived from an EMBL/GenBank/DDBJ whole genome shotgun (WGS) entry which is preliminary data.</text>
</comment>
<protein>
    <recommendedName>
        <fullName evidence="4">EF-hand domain-containing protein</fullName>
    </recommendedName>
</protein>
<proteinExistence type="predicted"/>
<dbReference type="InterPro" id="IPR003117">
    <property type="entry name" value="cAMP_dep_PK_reg_su_I/II_a/b"/>
</dbReference>
<dbReference type="EMBL" id="JAGTXO010000002">
    <property type="protein sequence ID" value="KAG8469627.1"/>
    <property type="molecule type" value="Genomic_DNA"/>
</dbReference>
<dbReference type="Gene3D" id="1.10.238.10">
    <property type="entry name" value="EF-hand"/>
    <property type="match status" value="3"/>
</dbReference>
<dbReference type="InterPro" id="IPR018247">
    <property type="entry name" value="EF_Hand_1_Ca_BS"/>
</dbReference>
<feature type="domain" description="EF-hand" evidence="4">
    <location>
        <begin position="101"/>
        <end position="136"/>
    </location>
</feature>
<evidence type="ECO:0000256" key="2">
    <source>
        <dbReference type="ARBA" id="ARBA00022737"/>
    </source>
</evidence>
<evidence type="ECO:0000259" key="4">
    <source>
        <dbReference type="PROSITE" id="PS50222"/>
    </source>
</evidence>
<dbReference type="Pfam" id="PF13499">
    <property type="entry name" value="EF-hand_7"/>
    <property type="match status" value="2"/>
</dbReference>
<feature type="domain" description="EF-hand" evidence="4">
    <location>
        <begin position="206"/>
        <end position="241"/>
    </location>
</feature>
<dbReference type="Gene3D" id="1.20.890.10">
    <property type="entry name" value="cAMP-dependent protein kinase regulatory subunit, dimerization-anchoring domain"/>
    <property type="match status" value="1"/>
</dbReference>
<organism evidence="5 6">
    <name type="scientific">Diacronema lutheri</name>
    <name type="common">Unicellular marine alga</name>
    <name type="synonym">Monochrysis lutheri</name>
    <dbReference type="NCBI Taxonomy" id="2081491"/>
    <lineage>
        <taxon>Eukaryota</taxon>
        <taxon>Haptista</taxon>
        <taxon>Haptophyta</taxon>
        <taxon>Pavlovophyceae</taxon>
        <taxon>Pavlovales</taxon>
        <taxon>Pavlovaceae</taxon>
        <taxon>Diacronema</taxon>
    </lineage>
</organism>
<dbReference type="CDD" id="cd22984">
    <property type="entry name" value="DD_CrRSP7-like"/>
    <property type="match status" value="1"/>
</dbReference>
<name>A0A8J6CC86_DIALT</name>
<keyword evidence="6" id="KW-1185">Reference proteome</keyword>
<evidence type="ECO:0000256" key="3">
    <source>
        <dbReference type="ARBA" id="ARBA00022837"/>
    </source>
</evidence>
<feature type="domain" description="EF-hand" evidence="4">
    <location>
        <begin position="170"/>
        <end position="205"/>
    </location>
</feature>
<dbReference type="PROSITE" id="PS50222">
    <property type="entry name" value="EF_HAND_2"/>
    <property type="match status" value="4"/>
</dbReference>
<sequence length="439" mass="48511">MASKYKAEFDLPKEFPSILKAFTREILRYQPENVYEFGASYFQNLLKEHAAADSGGSKRRLSPQELEQLLRQLFAEHDVDGNGHLDHKEFRALLNSANLGLSPREVKRVLAEADENEDGRIEYTEFIPVAIELVQAMYAKMDLVAEKQEQANAARQAAEAHMLHGMPREALEAIMSDIFRKADLDGSGTLSRKEFNTCLREADLGLKRKEINLIMAEVDTDEDGTITYAEFVPLCYQILVEILKDEMVAAQQTPTQLEELLLDLMSSSDAAETGLLPAATVKDLIRSADFGLTRLQIHTVLAEADEDGDGRVQYVAFAPIAADLIYRLLDPEAQASKMESVRALTSPGGASTLVHNLDEAAMGEVLTALFEQADVSQSSSLPKSTVKRLLVDSEIGFSPKEVQCLISTADVDVDGAIMYHSLALEAHRQLAYLELQSSS</sequence>
<dbReference type="SUPFAM" id="SSF47391">
    <property type="entry name" value="Dimerization-anchoring domain of cAMP-dependent PK regulatory subunit"/>
    <property type="match status" value="1"/>
</dbReference>
<dbReference type="OMA" id="NQHTFEQ"/>
<keyword evidence="1" id="KW-0479">Metal-binding</keyword>
<reference evidence="5" key="1">
    <citation type="submission" date="2021-05" db="EMBL/GenBank/DDBJ databases">
        <title>The genome of the haptophyte Pavlova lutheri (Diacronema luteri, Pavlovales) - a model for lipid biosynthesis in eukaryotic algae.</title>
        <authorList>
            <person name="Hulatt C.J."/>
            <person name="Posewitz M.C."/>
        </authorList>
    </citation>
    <scope>NUCLEOTIDE SEQUENCE</scope>
    <source>
        <strain evidence="5">NIVA-4/92</strain>
    </source>
</reference>
<dbReference type="Proteomes" id="UP000751190">
    <property type="component" value="Unassembled WGS sequence"/>
</dbReference>
<dbReference type="PROSITE" id="PS00018">
    <property type="entry name" value="EF_HAND_1"/>
    <property type="match status" value="4"/>
</dbReference>
<dbReference type="SMART" id="SM00054">
    <property type="entry name" value="EFh"/>
    <property type="match status" value="5"/>
</dbReference>
<evidence type="ECO:0000313" key="5">
    <source>
        <dbReference type="EMBL" id="KAG8469627.1"/>
    </source>
</evidence>
<dbReference type="InterPro" id="IPR051581">
    <property type="entry name" value="Ca-bind"/>
</dbReference>
<feature type="domain" description="EF-hand" evidence="4">
    <location>
        <begin position="65"/>
        <end position="100"/>
    </location>
</feature>
<evidence type="ECO:0000256" key="1">
    <source>
        <dbReference type="ARBA" id="ARBA00022723"/>
    </source>
</evidence>
<evidence type="ECO:0000313" key="6">
    <source>
        <dbReference type="Proteomes" id="UP000751190"/>
    </source>
</evidence>
<dbReference type="OrthoDB" id="26525at2759"/>
<dbReference type="InterPro" id="IPR011992">
    <property type="entry name" value="EF-hand-dom_pair"/>
</dbReference>
<dbReference type="Pfam" id="PF02197">
    <property type="entry name" value="RIIa"/>
    <property type="match status" value="1"/>
</dbReference>
<gene>
    <name evidence="5" type="ORF">KFE25_006082</name>
</gene>
<dbReference type="PANTHER" id="PTHR34524">
    <property type="entry name" value="CALCYPHOSIN"/>
    <property type="match status" value="1"/>
</dbReference>
<dbReference type="AlphaFoldDB" id="A0A8J6CC86"/>
<dbReference type="SUPFAM" id="SSF47473">
    <property type="entry name" value="EF-hand"/>
    <property type="match status" value="2"/>
</dbReference>
<dbReference type="PANTHER" id="PTHR34524:SF6">
    <property type="entry name" value="CALCYPHOSINE LIKE"/>
    <property type="match status" value="1"/>
</dbReference>
<dbReference type="GO" id="GO:0005509">
    <property type="term" value="F:calcium ion binding"/>
    <property type="evidence" value="ECO:0007669"/>
    <property type="project" value="InterPro"/>
</dbReference>
<accession>A0A8J6CC86</accession>
<dbReference type="InterPro" id="IPR002048">
    <property type="entry name" value="EF_hand_dom"/>
</dbReference>
<keyword evidence="2" id="KW-0677">Repeat</keyword>
<keyword evidence="3" id="KW-0106">Calcium</keyword>
<dbReference type="SMART" id="SM00394">
    <property type="entry name" value="RIIa"/>
    <property type="match status" value="1"/>
</dbReference>